<evidence type="ECO:0000256" key="3">
    <source>
        <dbReference type="ARBA" id="ARBA00023163"/>
    </source>
</evidence>
<dbReference type="SMART" id="SM00420">
    <property type="entry name" value="HTH_DEOR"/>
    <property type="match status" value="1"/>
</dbReference>
<dbReference type="GO" id="GO:0003677">
    <property type="term" value="F:DNA binding"/>
    <property type="evidence" value="ECO:0007669"/>
    <property type="project" value="UniProtKB-KW"/>
</dbReference>
<keyword evidence="6" id="KW-1185">Reference proteome</keyword>
<name>A0A919RZI9_9CLOT</name>
<reference evidence="5" key="1">
    <citation type="submission" date="2021-03" db="EMBL/GenBank/DDBJ databases">
        <title>Taxonomic study of Clostridium polyendosporum from meadow-gley soil under rice.</title>
        <authorList>
            <person name="Kobayashi H."/>
            <person name="Tanizawa Y."/>
            <person name="Yagura M."/>
        </authorList>
    </citation>
    <scope>NUCLEOTIDE SEQUENCE</scope>
    <source>
        <strain evidence="5">JCM 30710</strain>
    </source>
</reference>
<protein>
    <submittedName>
        <fullName evidence="5">DeoR family transcriptional regulator</fullName>
    </submittedName>
</protein>
<dbReference type="InterPro" id="IPR014036">
    <property type="entry name" value="DeoR-like_C"/>
</dbReference>
<dbReference type="InterPro" id="IPR036390">
    <property type="entry name" value="WH_DNA-bd_sf"/>
</dbReference>
<dbReference type="InterPro" id="IPR037171">
    <property type="entry name" value="NagB/RpiA_transferase-like"/>
</dbReference>
<dbReference type="AlphaFoldDB" id="A0A919RZI9"/>
<keyword evidence="2" id="KW-0238">DNA-binding</keyword>
<evidence type="ECO:0000256" key="1">
    <source>
        <dbReference type="ARBA" id="ARBA00023015"/>
    </source>
</evidence>
<dbReference type="InterPro" id="IPR036388">
    <property type="entry name" value="WH-like_DNA-bd_sf"/>
</dbReference>
<dbReference type="Proteomes" id="UP000679179">
    <property type="component" value="Unassembled WGS sequence"/>
</dbReference>
<sequence>MYQIERMQAIIDYLKNNKRISVEDICKLYGVSRDTARRDIVNLESKGLIVRTHGGAILPERHEDIKDYKVRLGTNIEEKRSIAALAALLVKDGDNVIMDTSTTVQITAENLKVSNCTVITNSINLADILSSKDGINIHLLGGQLNHEHRYLYGHSTIQMLSNYFADKAFVGALGITEKGLTVAYEEDAFVMRKMIEQANQVIVLIDHFKFGKNGYYKVADLDEIDLVVTDKAPDEKYVNLLKKKNIEIIYNK</sequence>
<dbReference type="Gene3D" id="1.10.10.10">
    <property type="entry name" value="Winged helix-like DNA-binding domain superfamily/Winged helix DNA-binding domain"/>
    <property type="match status" value="1"/>
</dbReference>
<keyword evidence="3" id="KW-0804">Transcription</keyword>
<evidence type="ECO:0000259" key="4">
    <source>
        <dbReference type="PROSITE" id="PS51000"/>
    </source>
</evidence>
<feature type="domain" description="HTH deoR-type" evidence="4">
    <location>
        <begin position="3"/>
        <end position="58"/>
    </location>
</feature>
<evidence type="ECO:0000313" key="6">
    <source>
        <dbReference type="Proteomes" id="UP000679179"/>
    </source>
</evidence>
<accession>A0A919RZI9</accession>
<dbReference type="Gene3D" id="3.40.50.1360">
    <property type="match status" value="1"/>
</dbReference>
<dbReference type="RefSeq" id="WP_212903307.1">
    <property type="nucleotide sequence ID" value="NZ_BOPZ01000007.1"/>
</dbReference>
<dbReference type="SUPFAM" id="SSF100950">
    <property type="entry name" value="NagB/RpiA/CoA transferase-like"/>
    <property type="match status" value="1"/>
</dbReference>
<dbReference type="PANTHER" id="PTHR30363:SF51">
    <property type="entry name" value="HTH-TYPE TRANSCRIPTIONAL REPRESSOR GLCR"/>
    <property type="match status" value="1"/>
</dbReference>
<dbReference type="PROSITE" id="PS51000">
    <property type="entry name" value="HTH_DEOR_2"/>
    <property type="match status" value="1"/>
</dbReference>
<dbReference type="InterPro" id="IPR050313">
    <property type="entry name" value="Carb_Metab_HTH_regulators"/>
</dbReference>
<dbReference type="Pfam" id="PF08220">
    <property type="entry name" value="HTH_DeoR"/>
    <property type="match status" value="1"/>
</dbReference>
<gene>
    <name evidence="5" type="ORF">CPJCM30710_12520</name>
</gene>
<dbReference type="PANTHER" id="PTHR30363">
    <property type="entry name" value="HTH-TYPE TRANSCRIPTIONAL REGULATOR SRLR-RELATED"/>
    <property type="match status" value="1"/>
</dbReference>
<dbReference type="EMBL" id="BOPZ01000007">
    <property type="protein sequence ID" value="GIM28586.1"/>
    <property type="molecule type" value="Genomic_DNA"/>
</dbReference>
<dbReference type="SUPFAM" id="SSF46785">
    <property type="entry name" value="Winged helix' DNA-binding domain"/>
    <property type="match status" value="1"/>
</dbReference>
<organism evidence="5 6">
    <name type="scientific">Clostridium polyendosporum</name>
    <dbReference type="NCBI Taxonomy" id="69208"/>
    <lineage>
        <taxon>Bacteria</taxon>
        <taxon>Bacillati</taxon>
        <taxon>Bacillota</taxon>
        <taxon>Clostridia</taxon>
        <taxon>Eubacteriales</taxon>
        <taxon>Clostridiaceae</taxon>
        <taxon>Clostridium</taxon>
    </lineage>
</organism>
<dbReference type="Pfam" id="PF00455">
    <property type="entry name" value="DeoRC"/>
    <property type="match status" value="1"/>
</dbReference>
<evidence type="ECO:0000256" key="2">
    <source>
        <dbReference type="ARBA" id="ARBA00023125"/>
    </source>
</evidence>
<dbReference type="InterPro" id="IPR001034">
    <property type="entry name" value="DeoR_HTH"/>
</dbReference>
<dbReference type="PROSITE" id="PS00894">
    <property type="entry name" value="HTH_DEOR_1"/>
    <property type="match status" value="1"/>
</dbReference>
<keyword evidence="1" id="KW-0805">Transcription regulation</keyword>
<dbReference type="InterPro" id="IPR018356">
    <property type="entry name" value="Tscrpt_reg_HTH_DeoR_CS"/>
</dbReference>
<dbReference type="GO" id="GO:0003700">
    <property type="term" value="F:DNA-binding transcription factor activity"/>
    <property type="evidence" value="ECO:0007669"/>
    <property type="project" value="InterPro"/>
</dbReference>
<comment type="caution">
    <text evidence="5">The sequence shown here is derived from an EMBL/GenBank/DDBJ whole genome shotgun (WGS) entry which is preliminary data.</text>
</comment>
<dbReference type="SMART" id="SM01134">
    <property type="entry name" value="DeoRC"/>
    <property type="match status" value="1"/>
</dbReference>
<proteinExistence type="predicted"/>
<evidence type="ECO:0000313" key="5">
    <source>
        <dbReference type="EMBL" id="GIM28586.1"/>
    </source>
</evidence>
<dbReference type="PRINTS" id="PR00037">
    <property type="entry name" value="HTHLACR"/>
</dbReference>